<evidence type="ECO:0000313" key="1">
    <source>
        <dbReference type="EMBL" id="QJA75412.1"/>
    </source>
</evidence>
<reference evidence="1" key="1">
    <citation type="submission" date="2020-03" db="EMBL/GenBank/DDBJ databases">
        <title>The deep terrestrial virosphere.</title>
        <authorList>
            <person name="Holmfeldt K."/>
            <person name="Nilsson E."/>
            <person name="Simone D."/>
            <person name="Lopez-Fernandez M."/>
            <person name="Wu X."/>
            <person name="de Brujin I."/>
            <person name="Lundin D."/>
            <person name="Andersson A."/>
            <person name="Bertilsson S."/>
            <person name="Dopson M."/>
        </authorList>
    </citation>
    <scope>NUCLEOTIDE SEQUENCE</scope>
    <source>
        <strain evidence="1">MM415A01786</strain>
    </source>
</reference>
<name>A0A6M3K281_9ZZZZ</name>
<dbReference type="AlphaFoldDB" id="A0A6M3K281"/>
<dbReference type="Pfam" id="PF24175">
    <property type="entry name" value="SU10_adaptor"/>
    <property type="match status" value="1"/>
</dbReference>
<gene>
    <name evidence="1" type="ORF">MM415A01786_0010</name>
</gene>
<protein>
    <submittedName>
        <fullName evidence="1">Uncharacterized protein</fullName>
    </submittedName>
</protein>
<dbReference type="PROSITE" id="PS51257">
    <property type="entry name" value="PROKAR_LIPOPROTEIN"/>
    <property type="match status" value="1"/>
</dbReference>
<proteinExistence type="predicted"/>
<dbReference type="InterPro" id="IPR056209">
    <property type="entry name" value="SU10_adaptor"/>
</dbReference>
<dbReference type="EMBL" id="MT142162">
    <property type="protein sequence ID" value="QJA75412.1"/>
    <property type="molecule type" value="Genomic_DNA"/>
</dbReference>
<accession>A0A6M3K281</accession>
<sequence>MKKRFVSFALALIWILALSCPALAANETTSGDLASTILTSVRYKLRNTSQTPWTDAELLDYLNDGVRKTIYRTKCVEQVQQTVLDTGTSEYAISAASPFVSITDVWYQSGITTFKGLEYNKRLLKGHEDKDTAHPEYYAVEYGKVIPFPMKDTADETVTGNTIYIFFTPLQSALVSGTTIPTPGTLDESLVYYVTAHAWFSVHRPDLAMTFLGMYEAELQRYEQQHTNRPIESRWQLLVEQADLTPK</sequence>
<organism evidence="1">
    <name type="scientific">viral metagenome</name>
    <dbReference type="NCBI Taxonomy" id="1070528"/>
    <lineage>
        <taxon>unclassified sequences</taxon>
        <taxon>metagenomes</taxon>
        <taxon>organismal metagenomes</taxon>
    </lineage>
</organism>